<keyword evidence="1" id="KW-1133">Transmembrane helix</keyword>
<keyword evidence="1" id="KW-0812">Transmembrane</keyword>
<keyword evidence="3" id="KW-1185">Reference proteome</keyword>
<comment type="caution">
    <text evidence="2">The sequence shown here is derived from an EMBL/GenBank/DDBJ whole genome shotgun (WGS) entry which is preliminary data.</text>
</comment>
<evidence type="ECO:0008006" key="4">
    <source>
        <dbReference type="Google" id="ProtNLM"/>
    </source>
</evidence>
<keyword evidence="1" id="KW-0472">Membrane</keyword>
<evidence type="ECO:0000313" key="3">
    <source>
        <dbReference type="Proteomes" id="UP000692954"/>
    </source>
</evidence>
<protein>
    <recommendedName>
        <fullName evidence="4">Transmembrane protein</fullName>
    </recommendedName>
</protein>
<dbReference type="EMBL" id="CAJJDN010000044">
    <property type="protein sequence ID" value="CAD8083060.1"/>
    <property type="molecule type" value="Genomic_DNA"/>
</dbReference>
<reference evidence="2" key="1">
    <citation type="submission" date="2021-01" db="EMBL/GenBank/DDBJ databases">
        <authorList>
            <consortium name="Genoscope - CEA"/>
            <person name="William W."/>
        </authorList>
    </citation>
    <scope>NUCLEOTIDE SEQUENCE</scope>
</reference>
<evidence type="ECO:0000256" key="1">
    <source>
        <dbReference type="SAM" id="Phobius"/>
    </source>
</evidence>
<proteinExistence type="predicted"/>
<accession>A0A8S1MSA0</accession>
<gene>
    <name evidence="2" type="ORF">PSON_ATCC_30995.1.T0440204</name>
</gene>
<feature type="transmembrane region" description="Helical" evidence="1">
    <location>
        <begin position="41"/>
        <end position="63"/>
    </location>
</feature>
<organism evidence="2 3">
    <name type="scientific">Paramecium sonneborni</name>
    <dbReference type="NCBI Taxonomy" id="65129"/>
    <lineage>
        <taxon>Eukaryota</taxon>
        <taxon>Sar</taxon>
        <taxon>Alveolata</taxon>
        <taxon>Ciliophora</taxon>
        <taxon>Intramacronucleata</taxon>
        <taxon>Oligohymenophorea</taxon>
        <taxon>Peniculida</taxon>
        <taxon>Parameciidae</taxon>
        <taxon>Paramecium</taxon>
    </lineage>
</organism>
<name>A0A8S1MSA0_9CILI</name>
<sequence length="133" mass="15808">MIIIRKKWKKPIFQKTDILGEECRKIKQQQIKQLFQMVTQIPNFLISSILFLALAWVILLFPFKYICLHSKCFLNLAIFNIQSNAFSVNVLDCRCNAVTLQNILNLNTQILQQLRVTQQKDHLQFYIYSFLRL</sequence>
<dbReference type="Proteomes" id="UP000692954">
    <property type="component" value="Unassembled WGS sequence"/>
</dbReference>
<dbReference type="AlphaFoldDB" id="A0A8S1MSA0"/>
<evidence type="ECO:0000313" key="2">
    <source>
        <dbReference type="EMBL" id="CAD8083060.1"/>
    </source>
</evidence>